<evidence type="ECO:0000313" key="1">
    <source>
        <dbReference type="EMBL" id="OKZ50234.1"/>
    </source>
</evidence>
<organism evidence="1 2">
    <name type="scientific">Phocaeicola vulgatus</name>
    <name type="common">Bacteroides vulgatus</name>
    <dbReference type="NCBI Taxonomy" id="821"/>
    <lineage>
        <taxon>Bacteria</taxon>
        <taxon>Pseudomonadati</taxon>
        <taxon>Bacteroidota</taxon>
        <taxon>Bacteroidia</taxon>
        <taxon>Bacteroidales</taxon>
        <taxon>Bacteroidaceae</taxon>
        <taxon>Phocaeicola</taxon>
    </lineage>
</organism>
<name>A0A1Q6JAQ8_PHOVU</name>
<dbReference type="Proteomes" id="UP000186631">
    <property type="component" value="Unassembled WGS sequence"/>
</dbReference>
<gene>
    <name evidence="1" type="ORF">BHV80_07745</name>
</gene>
<dbReference type="GeneID" id="98396843"/>
<protein>
    <recommendedName>
        <fullName evidence="3">MBL fold metallo-hydrolase</fullName>
    </recommendedName>
</protein>
<reference evidence="1 2" key="1">
    <citation type="journal article" date="2016" name="Nat. Biotechnol.">
        <title>Measurement of bacterial replication rates in microbial communities.</title>
        <authorList>
            <person name="Brown C.T."/>
            <person name="Olm M.R."/>
            <person name="Thomas B.C."/>
            <person name="Banfield J.F."/>
        </authorList>
    </citation>
    <scope>NUCLEOTIDE SEQUENCE [LARGE SCALE GENOMIC DNA]</scope>
    <source>
        <strain evidence="1">42_262</strain>
    </source>
</reference>
<accession>A0A1Q6JAQ8</accession>
<dbReference type="RefSeq" id="WP_070751405.1">
    <property type="nucleotide sequence ID" value="NZ_JAHPXE010000004.1"/>
</dbReference>
<dbReference type="InterPro" id="IPR036866">
    <property type="entry name" value="RibonucZ/Hydroxyglut_hydro"/>
</dbReference>
<evidence type="ECO:0000313" key="2">
    <source>
        <dbReference type="Proteomes" id="UP000186631"/>
    </source>
</evidence>
<dbReference type="AlphaFoldDB" id="A0A1Q6JAQ8"/>
<sequence length="314" mass="35948">MSIVKSYSFPEGDIRGDMFYIKHGSRNFTVIDCYLKDGDGNNARKDEIIKEIKNESAGRVCRFISTHPDNDHIAGIEYLDDSWEITNFYAVDNNRPTDDNDDSLTRYHWLLANKNFAIKRGIRRAWLNETNDENGCSGINFMWPDLENEKFKQALKLVSEGKEVNNICPIFTYSIENGATYMWMGDLETEMQQAYYDEYKNNIPQVDILFQPHHGRKSGAVPNDLLEALNPKLIIIGNAPSEHIDYGDSRQTITQNAAGDIRFENDGKEVHIYTKNKINNKPTCLKAKQGKGNITRTVYGFSIVDWYYAGTLVV</sequence>
<comment type="caution">
    <text evidence="1">The sequence shown here is derived from an EMBL/GenBank/DDBJ whole genome shotgun (WGS) entry which is preliminary data.</text>
</comment>
<evidence type="ECO:0008006" key="3">
    <source>
        <dbReference type="Google" id="ProtNLM"/>
    </source>
</evidence>
<proteinExistence type="predicted"/>
<dbReference type="SUPFAM" id="SSF56281">
    <property type="entry name" value="Metallo-hydrolase/oxidoreductase"/>
    <property type="match status" value="1"/>
</dbReference>
<dbReference type="EMBL" id="MNQV01000161">
    <property type="protein sequence ID" value="OKZ50234.1"/>
    <property type="molecule type" value="Genomic_DNA"/>
</dbReference>
<dbReference type="Gene3D" id="3.60.15.10">
    <property type="entry name" value="Ribonuclease Z/Hydroxyacylglutathione hydrolase-like"/>
    <property type="match status" value="1"/>
</dbReference>